<dbReference type="InterPro" id="IPR043129">
    <property type="entry name" value="ATPase_NBD"/>
</dbReference>
<dbReference type="GO" id="GO:0005975">
    <property type="term" value="P:carbohydrate metabolic process"/>
    <property type="evidence" value="ECO:0007669"/>
    <property type="project" value="InterPro"/>
</dbReference>
<dbReference type="Proteomes" id="UP000256779">
    <property type="component" value="Unassembled WGS sequence"/>
</dbReference>
<organism evidence="5 6">
    <name type="scientific">Marinoscillum furvescens DSM 4134</name>
    <dbReference type="NCBI Taxonomy" id="1122208"/>
    <lineage>
        <taxon>Bacteria</taxon>
        <taxon>Pseudomonadati</taxon>
        <taxon>Bacteroidota</taxon>
        <taxon>Cytophagia</taxon>
        <taxon>Cytophagales</taxon>
        <taxon>Reichenbachiellaceae</taxon>
        <taxon>Marinoscillum</taxon>
    </lineage>
</organism>
<dbReference type="Gene3D" id="3.30.420.40">
    <property type="match status" value="2"/>
</dbReference>
<dbReference type="Gene3D" id="1.10.10.10">
    <property type="entry name" value="Winged helix-like DNA-binding domain superfamily/Winged helix DNA-binding domain"/>
    <property type="match status" value="1"/>
</dbReference>
<proteinExistence type="inferred from homology"/>
<name>A0A3D9LH61_MARFU</name>
<dbReference type="AlphaFoldDB" id="A0A3D9LH61"/>
<gene>
    <name evidence="5" type="ORF">C7460_101343</name>
</gene>
<dbReference type="GO" id="GO:0006355">
    <property type="term" value="P:regulation of DNA-templated transcription"/>
    <property type="evidence" value="ECO:0007669"/>
    <property type="project" value="InterPro"/>
</dbReference>
<accession>A0A3D9LH61</accession>
<dbReference type="GO" id="GO:0003677">
    <property type="term" value="F:DNA binding"/>
    <property type="evidence" value="ECO:0007669"/>
    <property type="project" value="InterPro"/>
</dbReference>
<dbReference type="SUPFAM" id="SSF53067">
    <property type="entry name" value="Actin-like ATPase domain"/>
    <property type="match status" value="2"/>
</dbReference>
<keyword evidence="3 5" id="KW-0418">Kinase</keyword>
<evidence type="ECO:0000313" key="5">
    <source>
        <dbReference type="EMBL" id="REE05824.1"/>
    </source>
</evidence>
<dbReference type="InterPro" id="IPR000792">
    <property type="entry name" value="Tscrpt_reg_LuxR_C"/>
</dbReference>
<dbReference type="InterPro" id="IPR018484">
    <property type="entry name" value="FGGY_N"/>
</dbReference>
<keyword evidence="2" id="KW-0808">Transferase</keyword>
<dbReference type="InterPro" id="IPR018485">
    <property type="entry name" value="FGGY_C"/>
</dbReference>
<sequence length="641" mass="71826">MYLIGYDIGSSSIKAALVDARTHQTVKVVQYPETEMDMISRQSGWAEQQPELWWQNLCFATKKLLTSVSIDRKEIKSVGLSYQMHGLVLINEQKRPLRPAIIWCDSRAVSIGDKAFEDLGFQYCLGSCLNSPGNFTASKLKWVKDHEPEAYESAYKFLLPGDYISMQLTDNIYTTISGLSEGILWDFKSKDIAWEVLDYFELNHKLVPEVIGAFDVQGYVTREASEYTGLPEGISVTYRAGDQPNNALSLNVVNPGEMAATCGTSGVVYGVVDKPRFDEKSRVNAFAHANYTVDNERIGVLLCINGAGMQYSWMKHQVALSGRKYDDMERMSASIPIGSDGLCILPFGNGAERILENKNINSQVINLQFNRHTRAHMYRAALEGVAFSFVYGINLLKDMGLEVSTLRVGNDNMFQSEIFSTTIASLLDCSIEVVETTGAIGAAKASGVGAGIYQDLEEALGQVAPYMTFEPTLNRASCEQAYHFWLSNLEKAMTRVDVNKGTGVDQKKVFHTMKSKSVQTFLSSLQQDLESLKKHPDPAAVAQLLSRVNQQLHKERDWAKLDERVETTKDEFYKRLKQINSRLSAEDIYLCRLVMMELTSKEIAELMNLSIRGVETKRYRLRKKLKLSGDTDLESFLSGIA</sequence>
<comment type="caution">
    <text evidence="5">The sequence shown here is derived from an EMBL/GenBank/DDBJ whole genome shotgun (WGS) entry which is preliminary data.</text>
</comment>
<protein>
    <submittedName>
        <fullName evidence="5">Xylulokinase</fullName>
    </submittedName>
</protein>
<dbReference type="PANTHER" id="PTHR43095">
    <property type="entry name" value="SUGAR KINASE"/>
    <property type="match status" value="1"/>
</dbReference>
<dbReference type="CDD" id="cd07809">
    <property type="entry name" value="ASKHA_NBD_FGGY_BaXK-like"/>
    <property type="match status" value="1"/>
</dbReference>
<evidence type="ECO:0000256" key="1">
    <source>
        <dbReference type="ARBA" id="ARBA00009156"/>
    </source>
</evidence>
<dbReference type="InterPro" id="IPR036388">
    <property type="entry name" value="WH-like_DNA-bd_sf"/>
</dbReference>
<dbReference type="Pfam" id="PF00370">
    <property type="entry name" value="FGGY_N"/>
    <property type="match status" value="1"/>
</dbReference>
<evidence type="ECO:0000256" key="3">
    <source>
        <dbReference type="ARBA" id="ARBA00022777"/>
    </source>
</evidence>
<feature type="domain" description="HTH luxR-type" evidence="4">
    <location>
        <begin position="580"/>
        <end position="637"/>
    </location>
</feature>
<dbReference type="OrthoDB" id="9805576at2"/>
<dbReference type="PANTHER" id="PTHR43095:SF5">
    <property type="entry name" value="XYLULOSE KINASE"/>
    <property type="match status" value="1"/>
</dbReference>
<dbReference type="SMART" id="SM00421">
    <property type="entry name" value="HTH_LUXR"/>
    <property type="match status" value="1"/>
</dbReference>
<evidence type="ECO:0000256" key="2">
    <source>
        <dbReference type="ARBA" id="ARBA00022679"/>
    </source>
</evidence>
<dbReference type="SUPFAM" id="SSF46894">
    <property type="entry name" value="C-terminal effector domain of the bipartite response regulators"/>
    <property type="match status" value="1"/>
</dbReference>
<evidence type="ECO:0000313" key="6">
    <source>
        <dbReference type="Proteomes" id="UP000256779"/>
    </source>
</evidence>
<dbReference type="GO" id="GO:0016301">
    <property type="term" value="F:kinase activity"/>
    <property type="evidence" value="ECO:0007669"/>
    <property type="project" value="UniProtKB-KW"/>
</dbReference>
<dbReference type="EMBL" id="QREG01000001">
    <property type="protein sequence ID" value="REE05824.1"/>
    <property type="molecule type" value="Genomic_DNA"/>
</dbReference>
<dbReference type="RefSeq" id="WP_115866323.1">
    <property type="nucleotide sequence ID" value="NZ_QREG01000001.1"/>
</dbReference>
<dbReference type="InterPro" id="IPR050406">
    <property type="entry name" value="FGGY_Carb_Kinase"/>
</dbReference>
<keyword evidence="6" id="KW-1185">Reference proteome</keyword>
<comment type="similarity">
    <text evidence="1">Belongs to the FGGY kinase family.</text>
</comment>
<evidence type="ECO:0000259" key="4">
    <source>
        <dbReference type="SMART" id="SM00421"/>
    </source>
</evidence>
<dbReference type="InterPro" id="IPR016032">
    <property type="entry name" value="Sig_transdc_resp-reg_C-effctor"/>
</dbReference>
<dbReference type="Pfam" id="PF02782">
    <property type="entry name" value="FGGY_C"/>
    <property type="match status" value="1"/>
</dbReference>
<reference evidence="5 6" key="1">
    <citation type="submission" date="2018-07" db="EMBL/GenBank/DDBJ databases">
        <title>Genomic Encyclopedia of Type Strains, Phase IV (KMG-IV): sequencing the most valuable type-strain genomes for metagenomic binning, comparative biology and taxonomic classification.</title>
        <authorList>
            <person name="Goeker M."/>
        </authorList>
    </citation>
    <scope>NUCLEOTIDE SEQUENCE [LARGE SCALE GENOMIC DNA]</scope>
    <source>
        <strain evidence="5 6">DSM 4134</strain>
    </source>
</reference>